<dbReference type="AlphaFoldDB" id="A0A8S3UAW1"/>
<feature type="domain" description="SEFIR" evidence="9">
    <location>
        <begin position="360"/>
        <end position="510"/>
    </location>
</feature>
<keyword evidence="4 8" id="KW-1133">Transmembrane helix</keyword>
<dbReference type="Proteomes" id="UP000683360">
    <property type="component" value="Unassembled WGS sequence"/>
</dbReference>
<dbReference type="GO" id="GO:0030368">
    <property type="term" value="F:interleukin-17 receptor activity"/>
    <property type="evidence" value="ECO:0007669"/>
    <property type="project" value="InterPro"/>
</dbReference>
<evidence type="ECO:0000256" key="3">
    <source>
        <dbReference type="ARBA" id="ARBA00022729"/>
    </source>
</evidence>
<gene>
    <name evidence="10" type="ORF">MEDL_51997</name>
</gene>
<dbReference type="OrthoDB" id="6160786at2759"/>
<dbReference type="Gene3D" id="3.40.50.11530">
    <property type="match status" value="1"/>
</dbReference>
<evidence type="ECO:0000313" key="11">
    <source>
        <dbReference type="Proteomes" id="UP000683360"/>
    </source>
</evidence>
<evidence type="ECO:0000256" key="8">
    <source>
        <dbReference type="SAM" id="Phobius"/>
    </source>
</evidence>
<dbReference type="GO" id="GO:0016020">
    <property type="term" value="C:membrane"/>
    <property type="evidence" value="ECO:0007669"/>
    <property type="project" value="UniProtKB-SubCell"/>
</dbReference>
<evidence type="ECO:0000256" key="7">
    <source>
        <dbReference type="ARBA" id="ARBA00023180"/>
    </source>
</evidence>
<dbReference type="PANTHER" id="PTHR15583:SF7">
    <property type="entry name" value="INTERLEUKIN CYTOKINE RECEPTOR-RELATED PROTEIN 2"/>
    <property type="match status" value="1"/>
</dbReference>
<accession>A0A8S3UAW1</accession>
<keyword evidence="7" id="KW-0325">Glycoprotein</keyword>
<evidence type="ECO:0000256" key="2">
    <source>
        <dbReference type="ARBA" id="ARBA00022692"/>
    </source>
</evidence>
<protein>
    <recommendedName>
        <fullName evidence="9">SEFIR domain-containing protein</fullName>
    </recommendedName>
</protein>
<dbReference type="InterPro" id="IPR013568">
    <property type="entry name" value="SEFIR_dom"/>
</dbReference>
<evidence type="ECO:0000313" key="10">
    <source>
        <dbReference type="EMBL" id="CAG2239623.1"/>
    </source>
</evidence>
<dbReference type="InterPro" id="IPR039465">
    <property type="entry name" value="IL-17_rcpt-like"/>
</dbReference>
<evidence type="ECO:0000256" key="1">
    <source>
        <dbReference type="ARBA" id="ARBA00004479"/>
    </source>
</evidence>
<reference evidence="10" key="1">
    <citation type="submission" date="2021-03" db="EMBL/GenBank/DDBJ databases">
        <authorList>
            <person name="Bekaert M."/>
        </authorList>
    </citation>
    <scope>NUCLEOTIDE SEQUENCE</scope>
</reference>
<keyword evidence="2 8" id="KW-0812">Transmembrane</keyword>
<proteinExistence type="predicted"/>
<dbReference type="Pfam" id="PF08357">
    <property type="entry name" value="SEFIR"/>
    <property type="match status" value="1"/>
</dbReference>
<dbReference type="EMBL" id="CAJPWZ010002530">
    <property type="protein sequence ID" value="CAG2239623.1"/>
    <property type="molecule type" value="Genomic_DNA"/>
</dbReference>
<feature type="transmembrane region" description="Helical" evidence="8">
    <location>
        <begin position="294"/>
        <end position="318"/>
    </location>
</feature>
<dbReference type="PANTHER" id="PTHR15583">
    <property type="entry name" value="INTERLEUKIN-17 RECEPTOR"/>
    <property type="match status" value="1"/>
</dbReference>
<sequence length="711" mass="80462">MMKWVIRMHQMYIDGYGIETLRESFATDSFSFLVDINDIMSVEWNPKIKYYISSQEKLIYITFDYPHKETGFNEFMARLVELDKDGNELRLVIAVIISQNEYLFQPLQPGRYKITVGPKNCNSCGWSVTGPLIIESTPSKNIASNGKSYTTTDSTQTTTSLPVTPIGEIISQENPYTERDTTFAETSLSSSSVHTQTIASDGKTDTTSDNTQTITSLIATKTGEITSQKILYTEKDATLAKTSLLTAHTQNITSVGNSYTTIDNTRNAASLRFAYTREITSLSSVSWTNQKTGMIVGAVLGTLLGVLLVFVLVYHVYISRKRKHELKKIDLETPAKHEEPSDTTIRTRVIEEIKGDVLKFPKVYVVNAEDHLPHMKAVEAFAKFLDVQCHCDVMYAPWCPRGYLDNKSKWVINSIDKADFVIIVNSELTYHQFKSLKNQENRCCKSTDPNQTFDLFMPPISQITERIINFNNPFKCIVVHFSYTADNLTLDELCTGAYYLIPKHIHELICQIHQMDTRRVGYCSIGYFADLLSDTTEGQDLTECIASAAHYDEQRTNSSNTNFGTYGQCESAIDIHFNSFESVDCNKPVNESFLDYNISAHIPQTSQNQNNVTRDNALRQDSFEDNNAVAITDILYHQTLQNCYSLNDNFSFKAPSDTDNDDVLSQNLHQQIYDLNKRMMDPRFENDTLSYITHAVLSHEDEAISLGGQSV</sequence>
<dbReference type="PROSITE" id="PS51534">
    <property type="entry name" value="SEFIR"/>
    <property type="match status" value="1"/>
</dbReference>
<comment type="subcellular location">
    <subcellularLocation>
        <location evidence="1">Membrane</location>
        <topology evidence="1">Single-pass type I membrane protein</topology>
    </subcellularLocation>
</comment>
<keyword evidence="5 8" id="KW-0472">Membrane</keyword>
<keyword evidence="6" id="KW-0675">Receptor</keyword>
<keyword evidence="11" id="KW-1185">Reference proteome</keyword>
<evidence type="ECO:0000256" key="4">
    <source>
        <dbReference type="ARBA" id="ARBA00022989"/>
    </source>
</evidence>
<keyword evidence="3" id="KW-0732">Signal</keyword>
<evidence type="ECO:0000256" key="6">
    <source>
        <dbReference type="ARBA" id="ARBA00023170"/>
    </source>
</evidence>
<organism evidence="10 11">
    <name type="scientific">Mytilus edulis</name>
    <name type="common">Blue mussel</name>
    <dbReference type="NCBI Taxonomy" id="6550"/>
    <lineage>
        <taxon>Eukaryota</taxon>
        <taxon>Metazoa</taxon>
        <taxon>Spiralia</taxon>
        <taxon>Lophotrochozoa</taxon>
        <taxon>Mollusca</taxon>
        <taxon>Bivalvia</taxon>
        <taxon>Autobranchia</taxon>
        <taxon>Pteriomorphia</taxon>
        <taxon>Mytilida</taxon>
        <taxon>Mytiloidea</taxon>
        <taxon>Mytilidae</taxon>
        <taxon>Mytilinae</taxon>
        <taxon>Mytilus</taxon>
    </lineage>
</organism>
<evidence type="ECO:0000259" key="9">
    <source>
        <dbReference type="PROSITE" id="PS51534"/>
    </source>
</evidence>
<comment type="caution">
    <text evidence="10">The sequence shown here is derived from an EMBL/GenBank/DDBJ whole genome shotgun (WGS) entry which is preliminary data.</text>
</comment>
<name>A0A8S3UAW1_MYTED</name>
<evidence type="ECO:0000256" key="5">
    <source>
        <dbReference type="ARBA" id="ARBA00023136"/>
    </source>
</evidence>